<evidence type="ECO:0000256" key="6">
    <source>
        <dbReference type="ARBA" id="ARBA00022771"/>
    </source>
</evidence>
<dbReference type="SUPFAM" id="SSF52743">
    <property type="entry name" value="Subtilisin-like"/>
    <property type="match status" value="1"/>
</dbReference>
<keyword evidence="9" id="KW-0862">Zinc</keyword>
<dbReference type="Gene3D" id="3.30.70.80">
    <property type="entry name" value="Peptidase S8 propeptide/proteinase inhibitor I9"/>
    <property type="match status" value="1"/>
</dbReference>
<evidence type="ECO:0000256" key="4">
    <source>
        <dbReference type="ARBA" id="ARBA00022723"/>
    </source>
</evidence>
<dbReference type="InterPro" id="IPR011011">
    <property type="entry name" value="Znf_FYVE_PHD"/>
</dbReference>
<dbReference type="InterPro" id="IPR001025">
    <property type="entry name" value="BAH_dom"/>
</dbReference>
<dbReference type="PROSITE" id="PS51892">
    <property type="entry name" value="SUBTILASE"/>
    <property type="match status" value="1"/>
</dbReference>
<evidence type="ECO:0000256" key="9">
    <source>
        <dbReference type="ARBA" id="ARBA00022833"/>
    </source>
</evidence>
<evidence type="ECO:0000313" key="15">
    <source>
        <dbReference type="EMBL" id="KAK6149709.1"/>
    </source>
</evidence>
<keyword evidence="10" id="KW-0325">Glycoprotein</keyword>
<accession>A0ABR0WRE4</accession>
<evidence type="ECO:0000256" key="5">
    <source>
        <dbReference type="ARBA" id="ARBA00022729"/>
    </source>
</evidence>
<dbReference type="InterPro" id="IPR045051">
    <property type="entry name" value="SBT"/>
</dbReference>
<dbReference type="InterPro" id="IPR000209">
    <property type="entry name" value="Peptidase_S8/S53_dom"/>
</dbReference>
<dbReference type="CDD" id="cd02120">
    <property type="entry name" value="PA_subtilisin_like"/>
    <property type="match status" value="1"/>
</dbReference>
<dbReference type="Proteomes" id="UP001318860">
    <property type="component" value="Unassembled WGS sequence"/>
</dbReference>
<dbReference type="PANTHER" id="PTHR10795">
    <property type="entry name" value="PROPROTEIN CONVERTASE SUBTILISIN/KEXIN"/>
    <property type="match status" value="1"/>
</dbReference>
<evidence type="ECO:0000256" key="8">
    <source>
        <dbReference type="ARBA" id="ARBA00022825"/>
    </source>
</evidence>
<feature type="region of interest" description="Disordered" evidence="13">
    <location>
        <begin position="204"/>
        <end position="228"/>
    </location>
</feature>
<keyword evidence="6" id="KW-0863">Zinc-finger</keyword>
<feature type="active site" description="Charge relay system" evidence="11">
    <location>
        <position position="376"/>
    </location>
</feature>
<dbReference type="Gene3D" id="2.30.30.490">
    <property type="match status" value="1"/>
</dbReference>
<dbReference type="InterPro" id="IPR010259">
    <property type="entry name" value="S8pro/Inhibitor_I9"/>
</dbReference>
<keyword evidence="16" id="KW-1185">Reference proteome</keyword>
<dbReference type="Gene3D" id="3.40.50.200">
    <property type="entry name" value="Peptidase S8/S53 domain"/>
    <property type="match status" value="1"/>
</dbReference>
<feature type="active site" description="Charge relay system" evidence="11">
    <location>
        <position position="817"/>
    </location>
</feature>
<dbReference type="Pfam" id="PF17766">
    <property type="entry name" value="fn3_6"/>
    <property type="match status" value="1"/>
</dbReference>
<dbReference type="InterPro" id="IPR023827">
    <property type="entry name" value="Peptidase_S8_Asp-AS"/>
</dbReference>
<dbReference type="Pfam" id="PF01426">
    <property type="entry name" value="BAH"/>
    <property type="match status" value="1"/>
</dbReference>
<dbReference type="InterPro" id="IPR037045">
    <property type="entry name" value="S8pro/Inhibitor_I9_sf"/>
</dbReference>
<dbReference type="PRINTS" id="PR00723">
    <property type="entry name" value="SUBTILISIN"/>
</dbReference>
<dbReference type="PROSITE" id="PS51038">
    <property type="entry name" value="BAH"/>
    <property type="match status" value="1"/>
</dbReference>
<evidence type="ECO:0000256" key="2">
    <source>
        <dbReference type="ARBA" id="ARBA00011073"/>
    </source>
</evidence>
<evidence type="ECO:0000259" key="14">
    <source>
        <dbReference type="PROSITE" id="PS51038"/>
    </source>
</evidence>
<organism evidence="15 16">
    <name type="scientific">Rehmannia glutinosa</name>
    <name type="common">Chinese foxglove</name>
    <dbReference type="NCBI Taxonomy" id="99300"/>
    <lineage>
        <taxon>Eukaryota</taxon>
        <taxon>Viridiplantae</taxon>
        <taxon>Streptophyta</taxon>
        <taxon>Embryophyta</taxon>
        <taxon>Tracheophyta</taxon>
        <taxon>Spermatophyta</taxon>
        <taxon>Magnoliopsida</taxon>
        <taxon>eudicotyledons</taxon>
        <taxon>Gunneridae</taxon>
        <taxon>Pentapetalae</taxon>
        <taxon>asterids</taxon>
        <taxon>lamiids</taxon>
        <taxon>Lamiales</taxon>
        <taxon>Orobanchaceae</taxon>
        <taxon>Rehmannieae</taxon>
        <taxon>Rehmannia</taxon>
    </lineage>
</organism>
<evidence type="ECO:0000256" key="12">
    <source>
        <dbReference type="RuleBase" id="RU003355"/>
    </source>
</evidence>
<reference evidence="15 16" key="1">
    <citation type="journal article" date="2021" name="Comput. Struct. Biotechnol. J.">
        <title>De novo genome assembly of the potent medicinal plant Rehmannia glutinosa using nanopore technology.</title>
        <authorList>
            <person name="Ma L."/>
            <person name="Dong C."/>
            <person name="Song C."/>
            <person name="Wang X."/>
            <person name="Zheng X."/>
            <person name="Niu Y."/>
            <person name="Chen S."/>
            <person name="Feng W."/>
        </authorList>
    </citation>
    <scope>NUCLEOTIDE SEQUENCE [LARGE SCALE GENOMIC DNA]</scope>
    <source>
        <strain evidence="15">DH-2019</strain>
    </source>
</reference>
<dbReference type="InterPro" id="IPR041469">
    <property type="entry name" value="Subtilisin-like_FN3"/>
</dbReference>
<dbReference type="PROSITE" id="PS00136">
    <property type="entry name" value="SUBTILASE_ASP"/>
    <property type="match status" value="1"/>
</dbReference>
<name>A0ABR0WRE4_REHGL</name>
<keyword evidence="5" id="KW-0732">Signal</keyword>
<dbReference type="Gene3D" id="3.50.30.30">
    <property type="match status" value="1"/>
</dbReference>
<dbReference type="Pfam" id="PF05922">
    <property type="entry name" value="Inhibitor_I9"/>
    <property type="match status" value="1"/>
</dbReference>
<comment type="subcellular location">
    <subcellularLocation>
        <location evidence="1">Secreted</location>
    </subcellularLocation>
</comment>
<evidence type="ECO:0000256" key="10">
    <source>
        <dbReference type="ARBA" id="ARBA00023180"/>
    </source>
</evidence>
<dbReference type="PROSITE" id="PS00138">
    <property type="entry name" value="SUBTILASE_SER"/>
    <property type="match status" value="1"/>
</dbReference>
<dbReference type="SUPFAM" id="SSF57903">
    <property type="entry name" value="FYVE/PHD zinc finger"/>
    <property type="match status" value="2"/>
</dbReference>
<evidence type="ECO:0000256" key="13">
    <source>
        <dbReference type="SAM" id="MobiDB-lite"/>
    </source>
</evidence>
<feature type="compositionally biased region" description="Low complexity" evidence="13">
    <location>
        <begin position="210"/>
        <end position="219"/>
    </location>
</feature>
<keyword evidence="7 11" id="KW-0378">Hydrolase</keyword>
<evidence type="ECO:0000313" key="16">
    <source>
        <dbReference type="Proteomes" id="UP001318860"/>
    </source>
</evidence>
<evidence type="ECO:0000256" key="11">
    <source>
        <dbReference type="PROSITE-ProRule" id="PRU01240"/>
    </source>
</evidence>
<evidence type="ECO:0000256" key="1">
    <source>
        <dbReference type="ARBA" id="ARBA00004613"/>
    </source>
</evidence>
<gene>
    <name evidence="15" type="ORF">DH2020_017234</name>
</gene>
<sequence length="1033" mass="112081">MEKTRPAKGEVDSYTIRGTNKVVKAGDCVLMRPSESNSAPYVARVEKIEVDNRNNVNVRVRWYYRPEESVGGRRQFHGAKELFLSDHYDIQSAHTIEGKCTVHTFKNYTRLGNVKPEDYYCRFEYKPASGAFLPDRVAVYCKCELPYNPDDLMIQCEECKDWIIQDNSCLLLVCKDWYHPACVDMTIEQAKQLDRFVCSEHTSEEDGQKPLNTPLNTPPANGKGISKAQAPEEVIRRSIADLFSIVQCREVQACEPVAFHQGAVSDEEGKRTFINSEAHAKHLVDSHDQFLQSTLDSGTYNKLYSFKNIVNGFAVHTTHSQVEKFKSAVGVKLVEKDRGAKLMTSYSPQFLRLPSVWTQQGGDKNAGEGIVIGFVDSGINPVHPSFAYDPLNPFTASNTSHFFGACEGGPLFPEISCNGKIISARFFSAGAQAAATLNPNVDIQSPYDAVGHGSHVASTAAGNFGVPVVVDGFFFGRASGMAPRARIAVYKAIYPTVGTLTDVLAAIDQAVLDGVDILTLSVGPDAPPEDTVTFLGAFDIFLLSAHKAGVFVVQAVGNQGPGPYTVVSYSPWAVGVAACNTDRTYPGTLILGNGQKIGGVGLSGPSFGNGLVQYKLVLAKDAIKANGTFPRTPQYVEECQYPEALDPTVVHGSVVICTFSSGFYNGTSNLTAIIETAKVLGFMGFVLVANPSYGDFIAEPIPFSVPGIMIPRTSDAQIISQYYEQQTQRDDQGVVIRYSGRAAIGEGRIASYIERAPVVSRFSSRGPDYIDQKRNPADVLKPDILAPGHQIWAAWSPMSVLNPILSGYSFALISGTSMATPHIAGIAALIKQNNPLWSPSMIASAMSTTTTNHDNRGEPIMAEGFAAYTLYRAAPFGFGAGLVDPIRALDPGLVFSTGYEDYLNFLCSLPNTDPEKIRIATGGTCAASFSTPSDLNQPSVTITALSGMRMTQRVVKNVASKPETYLCALLPPKGVTIKVDPPWFTLAPEETQTLEIRFVVNQVLDDFSFGEIVLTGSLNHIIRMPVSVLPISL</sequence>
<keyword evidence="8 11" id="KW-0720">Serine protease</keyword>
<feature type="domain" description="BAH" evidence="14">
    <location>
        <begin position="21"/>
        <end position="136"/>
    </location>
</feature>
<dbReference type="Pfam" id="PF00082">
    <property type="entry name" value="Peptidase_S8"/>
    <property type="match status" value="1"/>
</dbReference>
<dbReference type="CDD" id="cd04852">
    <property type="entry name" value="Peptidases_S8_3"/>
    <property type="match status" value="1"/>
</dbReference>
<dbReference type="InterPro" id="IPR022398">
    <property type="entry name" value="Peptidase_S8_His-AS"/>
</dbReference>
<keyword evidence="4" id="KW-0479">Metal-binding</keyword>
<feature type="active site" description="Charge relay system" evidence="11">
    <location>
        <position position="452"/>
    </location>
</feature>
<comment type="caution">
    <text evidence="15">The sequence shown here is derived from an EMBL/GenBank/DDBJ whole genome shotgun (WGS) entry which is preliminary data.</text>
</comment>
<dbReference type="InterPro" id="IPR013083">
    <property type="entry name" value="Znf_RING/FYVE/PHD"/>
</dbReference>
<dbReference type="EMBL" id="JABTTQ020000009">
    <property type="protein sequence ID" value="KAK6149709.1"/>
    <property type="molecule type" value="Genomic_DNA"/>
</dbReference>
<dbReference type="InterPro" id="IPR034197">
    <property type="entry name" value="Peptidases_S8_3"/>
</dbReference>
<dbReference type="InterPro" id="IPR015500">
    <property type="entry name" value="Peptidase_S8_subtilisin-rel"/>
</dbReference>
<evidence type="ECO:0000256" key="3">
    <source>
        <dbReference type="ARBA" id="ARBA00022670"/>
    </source>
</evidence>
<proteinExistence type="inferred from homology"/>
<dbReference type="InterPro" id="IPR043151">
    <property type="entry name" value="BAH_sf"/>
</dbReference>
<keyword evidence="3 11" id="KW-0645">Protease</keyword>
<dbReference type="SMART" id="SM00439">
    <property type="entry name" value="BAH"/>
    <property type="match status" value="1"/>
</dbReference>
<dbReference type="InterPro" id="IPR023828">
    <property type="entry name" value="Peptidase_S8_Ser-AS"/>
</dbReference>
<dbReference type="PROSITE" id="PS00137">
    <property type="entry name" value="SUBTILASE_HIS"/>
    <property type="match status" value="1"/>
</dbReference>
<dbReference type="InterPro" id="IPR036852">
    <property type="entry name" value="Peptidase_S8/S53_dom_sf"/>
</dbReference>
<dbReference type="Gene3D" id="2.60.40.2310">
    <property type="match status" value="1"/>
</dbReference>
<protein>
    <recommendedName>
        <fullName evidence="14">BAH domain-containing protein</fullName>
    </recommendedName>
</protein>
<evidence type="ECO:0000256" key="7">
    <source>
        <dbReference type="ARBA" id="ARBA00022801"/>
    </source>
</evidence>
<dbReference type="Gene3D" id="3.30.40.10">
    <property type="entry name" value="Zinc/RING finger domain, C3HC4 (zinc finger)"/>
    <property type="match status" value="2"/>
</dbReference>
<comment type="similarity">
    <text evidence="2 11 12">Belongs to the peptidase S8 family.</text>
</comment>